<feature type="chain" id="PRO_5011547090" evidence="1">
    <location>
        <begin position="20"/>
        <end position="247"/>
    </location>
</feature>
<dbReference type="Pfam" id="PF13715">
    <property type="entry name" value="CarbopepD_reg_2"/>
    <property type="match status" value="1"/>
</dbReference>
<keyword evidence="1" id="KW-0732">Signal</keyword>
<dbReference type="OrthoDB" id="1431099at2"/>
<gene>
    <name evidence="2" type="ORF">SAMN05444338_106156</name>
</gene>
<keyword evidence="3" id="KW-1185">Reference proteome</keyword>
<dbReference type="InterPro" id="IPR008969">
    <property type="entry name" value="CarboxyPept-like_regulatory"/>
</dbReference>
<dbReference type="Proteomes" id="UP000198569">
    <property type="component" value="Unassembled WGS sequence"/>
</dbReference>
<organism evidence="2 3">
    <name type="scientific">Flavobacterium degerlachei</name>
    <dbReference type="NCBI Taxonomy" id="229203"/>
    <lineage>
        <taxon>Bacteria</taxon>
        <taxon>Pseudomonadati</taxon>
        <taxon>Bacteroidota</taxon>
        <taxon>Flavobacteriia</taxon>
        <taxon>Flavobacteriales</taxon>
        <taxon>Flavobacteriaceae</taxon>
        <taxon>Flavobacterium</taxon>
    </lineage>
</organism>
<reference evidence="3" key="1">
    <citation type="submission" date="2016-10" db="EMBL/GenBank/DDBJ databases">
        <authorList>
            <person name="Varghese N."/>
            <person name="Submissions S."/>
        </authorList>
    </citation>
    <scope>NUCLEOTIDE SEQUENCE [LARGE SCALE GENOMIC DNA]</scope>
    <source>
        <strain evidence="3">DSM 15718</strain>
    </source>
</reference>
<accession>A0A1H2YBM0</accession>
<dbReference type="AlphaFoldDB" id="A0A1H2YBM0"/>
<dbReference type="EMBL" id="FNMV01000006">
    <property type="protein sequence ID" value="SDX02632.1"/>
    <property type="molecule type" value="Genomic_DNA"/>
</dbReference>
<protein>
    <submittedName>
        <fullName evidence="2">CarboxypepD_reg-like domain-containing protein</fullName>
    </submittedName>
</protein>
<dbReference type="RefSeq" id="WP_091431547.1">
    <property type="nucleotide sequence ID" value="NZ_FNMV01000006.1"/>
</dbReference>
<evidence type="ECO:0000313" key="2">
    <source>
        <dbReference type="EMBL" id="SDX02632.1"/>
    </source>
</evidence>
<feature type="signal peptide" evidence="1">
    <location>
        <begin position="1"/>
        <end position="19"/>
    </location>
</feature>
<evidence type="ECO:0000256" key="1">
    <source>
        <dbReference type="SAM" id="SignalP"/>
    </source>
</evidence>
<name>A0A1H2YBM0_9FLAO</name>
<dbReference type="STRING" id="229203.SAMN05444338_106156"/>
<proteinExistence type="predicted"/>
<evidence type="ECO:0000313" key="3">
    <source>
        <dbReference type="Proteomes" id="UP000198569"/>
    </source>
</evidence>
<dbReference type="SUPFAM" id="SSF49464">
    <property type="entry name" value="Carboxypeptidase regulatory domain-like"/>
    <property type="match status" value="1"/>
</dbReference>
<sequence>MKVKLLLFLLLSISQYSFSQTIKGKVKFNNYVVPNVEVINADSKTLTVTNSDGDFSIAVKANDTLVFVSKEHQLKKITITPETINTKELVIELILKAEELNEVVITKMPSIKISKDEKWEQDKLDQYALEKAATAIPVSGVYMGGIENGMNLMRVGGMIVDLFRKEKEPTKKPVPQIEFKALAKNTFDQKFYIEKLKLKPEQVPLFLEFCDADPQSQTIAQSNNDLALMEFLFAKNTEFKKLSPLEK</sequence>